<dbReference type="CDD" id="cd02857">
    <property type="entry name" value="E_set_CDase_PDE_N"/>
    <property type="match status" value="1"/>
</dbReference>
<sequence>MLIEAIYHRPKLNWAYSYDERTVHLRLRTKRADIDKVEVFYGDKCLPWEEMQTVRMEKLAEDEWYDYWETAVQPPYRRLCYAFILQDGDASIWYSEEGFHRTPPVRHLGLFEFPFINAADINRPPAWVKDAIFYQIFPERFANGDPSNDPADVQPWGNKPEQRNFFGGDLQGIIDHLDHLTELGITALYLTPIFAGETNHKYDTSDYMQIDSHFGTKETLKQLVDACHEKGIRVMLDAVFNHAGKAFAPFKDVMENGPASRYADWFHVREWPATIKDGRPTYDTFAFEPLMPKLKTEHPEVKQYLLNVAKYWIEECGIDGWRLDVANEVDHKFWRAFRDVVKEVNPEAYILGEIWHDSVMWLQGDQFDGVMNYPLSNTMLDFFVFGHLDAQAFANKIGGLLARYPKPANEACFNQLDSHDTVRLITLCKENTDMMKLALLFQFSFPGAPSIYYGDEIGLTGEFDPDNRKCMPWNEEKQDRSLFAYYQQLIQLRKTYGSLRSGTLRFLHAEQQSTGLIYERSDQSEKLIILMNAGEQAQTLSVRLEAGAWSDALTGDSLPVSDGVYTENLPPYGARVIVKGAR</sequence>
<dbReference type="InterPro" id="IPR013780">
    <property type="entry name" value="Glyco_hydro_b"/>
</dbReference>
<dbReference type="Proteomes" id="UP001597497">
    <property type="component" value="Unassembled WGS sequence"/>
</dbReference>
<dbReference type="Gene3D" id="3.20.20.80">
    <property type="entry name" value="Glycosidases"/>
    <property type="match status" value="1"/>
</dbReference>
<dbReference type="CDD" id="cd11338">
    <property type="entry name" value="AmyAc_CMD"/>
    <property type="match status" value="1"/>
</dbReference>
<dbReference type="InterPro" id="IPR045857">
    <property type="entry name" value="O16G_dom_2"/>
</dbReference>
<name>A0ABW5RF22_9BACL</name>
<dbReference type="Pfam" id="PF16657">
    <property type="entry name" value="Malt_amylase_C"/>
    <property type="match status" value="1"/>
</dbReference>
<feature type="domain" description="Glycosyl hydrolase family 13 catalytic" evidence="4">
    <location>
        <begin position="135"/>
        <end position="493"/>
    </location>
</feature>
<keyword evidence="3" id="KW-0326">Glycosidase</keyword>
<dbReference type="InterPro" id="IPR004185">
    <property type="entry name" value="Glyco_hydro_13_lg-like_dom"/>
</dbReference>
<reference evidence="6" key="1">
    <citation type="journal article" date="2019" name="Int. J. Syst. Evol. Microbiol.">
        <title>The Global Catalogue of Microorganisms (GCM) 10K type strain sequencing project: providing services to taxonomists for standard genome sequencing and annotation.</title>
        <authorList>
            <consortium name="The Broad Institute Genomics Platform"/>
            <consortium name="The Broad Institute Genome Sequencing Center for Infectious Disease"/>
            <person name="Wu L."/>
            <person name="Ma J."/>
        </authorList>
    </citation>
    <scope>NUCLEOTIDE SEQUENCE [LARGE SCALE GENOMIC DNA]</scope>
    <source>
        <strain evidence="6">KCTC 33676</strain>
    </source>
</reference>
<dbReference type="SUPFAM" id="SSF51445">
    <property type="entry name" value="(Trans)glycosidases"/>
    <property type="match status" value="1"/>
</dbReference>
<dbReference type="SMART" id="SM00642">
    <property type="entry name" value="Aamy"/>
    <property type="match status" value="1"/>
</dbReference>
<evidence type="ECO:0000259" key="4">
    <source>
        <dbReference type="SMART" id="SM00642"/>
    </source>
</evidence>
<dbReference type="InterPro" id="IPR006047">
    <property type="entry name" value="GH13_cat_dom"/>
</dbReference>
<dbReference type="RefSeq" id="WP_379931140.1">
    <property type="nucleotide sequence ID" value="NZ_JBHUMM010000045.1"/>
</dbReference>
<comment type="similarity">
    <text evidence="1">Belongs to the glycosyl hydrolase 13 family.</text>
</comment>
<evidence type="ECO:0000256" key="3">
    <source>
        <dbReference type="ARBA" id="ARBA00023295"/>
    </source>
</evidence>
<accession>A0ABW5RF22</accession>
<dbReference type="InterPro" id="IPR014756">
    <property type="entry name" value="Ig_E-set"/>
</dbReference>
<evidence type="ECO:0000313" key="6">
    <source>
        <dbReference type="Proteomes" id="UP001597497"/>
    </source>
</evidence>
<gene>
    <name evidence="5" type="ORF">ACFSUC_18550</name>
</gene>
<dbReference type="Gene3D" id="2.60.40.10">
    <property type="entry name" value="Immunoglobulins"/>
    <property type="match status" value="1"/>
</dbReference>
<organism evidence="5 6">
    <name type="scientific">Marinicrinis sediminis</name>
    <dbReference type="NCBI Taxonomy" id="1652465"/>
    <lineage>
        <taxon>Bacteria</taxon>
        <taxon>Bacillati</taxon>
        <taxon>Bacillota</taxon>
        <taxon>Bacilli</taxon>
        <taxon>Bacillales</taxon>
        <taxon>Paenibacillaceae</taxon>
    </lineage>
</organism>
<keyword evidence="2" id="KW-0378">Hydrolase</keyword>
<dbReference type="Pfam" id="PF02903">
    <property type="entry name" value="Alpha-amylase_N"/>
    <property type="match status" value="1"/>
</dbReference>
<dbReference type="Pfam" id="PF00128">
    <property type="entry name" value="Alpha-amylase"/>
    <property type="match status" value="1"/>
</dbReference>
<dbReference type="SUPFAM" id="SSF51011">
    <property type="entry name" value="Glycosyl hydrolase domain"/>
    <property type="match status" value="1"/>
</dbReference>
<evidence type="ECO:0000313" key="5">
    <source>
        <dbReference type="EMBL" id="MFD2673553.1"/>
    </source>
</evidence>
<dbReference type="InterPro" id="IPR032091">
    <property type="entry name" value="Malt_amylase-like_C"/>
</dbReference>
<evidence type="ECO:0000256" key="1">
    <source>
        <dbReference type="ARBA" id="ARBA00008061"/>
    </source>
</evidence>
<dbReference type="EMBL" id="JBHUMM010000045">
    <property type="protein sequence ID" value="MFD2673553.1"/>
    <property type="molecule type" value="Genomic_DNA"/>
</dbReference>
<dbReference type="SUPFAM" id="SSF81296">
    <property type="entry name" value="E set domains"/>
    <property type="match status" value="1"/>
</dbReference>
<dbReference type="PANTHER" id="PTHR10357:SF210">
    <property type="entry name" value="MALTODEXTRIN GLUCOSIDASE"/>
    <property type="match status" value="1"/>
</dbReference>
<proteinExistence type="inferred from homology"/>
<dbReference type="PANTHER" id="PTHR10357">
    <property type="entry name" value="ALPHA-AMYLASE FAMILY MEMBER"/>
    <property type="match status" value="1"/>
</dbReference>
<comment type="caution">
    <text evidence="5">The sequence shown here is derived from an EMBL/GenBank/DDBJ whole genome shotgun (WGS) entry which is preliminary data.</text>
</comment>
<protein>
    <submittedName>
        <fullName evidence="5">Alpha-glycosidase</fullName>
    </submittedName>
</protein>
<evidence type="ECO:0000256" key="2">
    <source>
        <dbReference type="ARBA" id="ARBA00022801"/>
    </source>
</evidence>
<dbReference type="Gene3D" id="2.60.40.1180">
    <property type="entry name" value="Golgi alpha-mannosidase II"/>
    <property type="match status" value="1"/>
</dbReference>
<keyword evidence="6" id="KW-1185">Reference proteome</keyword>
<dbReference type="InterPro" id="IPR013783">
    <property type="entry name" value="Ig-like_fold"/>
</dbReference>
<dbReference type="Gene3D" id="3.90.400.10">
    <property type="entry name" value="Oligo-1,6-glucosidase, Domain 2"/>
    <property type="match status" value="1"/>
</dbReference>
<dbReference type="InterPro" id="IPR017853">
    <property type="entry name" value="GH"/>
</dbReference>